<sequence>MSKTSEQRIKIYLSKLSKYKNKVLKAKYIKDVIERSDISDADIKNIEIHFSKVYDRAQQLERIGKLSDSLKELETVYLYSLHSKSIFASFFSLYNKLMKRIYSKEIDRKLIHVSLQAREFGIISGINLRDYDEAGKLKHRVLILLLNFILIAIVSLITYTVVLPFIIGHSEDIRGVKNIQETIVQGLPSVTRISDLIVEFANLVSKPYELYSVEVEDAKVLVFEYAHTYQLKAGVVSAKNPIKKISYGVTVYDDLGKPILNKVFEKTSNFSNQWSKGVYVPIDFTYNISKEIKGHPKKMVLDIILIEFFEEGDNFYNVNLETSSSIVNFKYLGSYFNEDFGIYEANSLIEVYNNLKDVIKDLEIEFAYISKDGQIIRSLRRKLIAEPNSFLKPYSRQSFSLKTIFPKEIYPNIKEELSFIKILNVFTR</sequence>
<organism evidence="2 3">
    <name type="scientific">Borrelia miyamotoi</name>
    <dbReference type="NCBI Taxonomy" id="47466"/>
    <lineage>
        <taxon>Bacteria</taxon>
        <taxon>Pseudomonadati</taxon>
        <taxon>Spirochaetota</taxon>
        <taxon>Spirochaetia</taxon>
        <taxon>Spirochaetales</taxon>
        <taxon>Borreliaceae</taxon>
        <taxon>Borrelia</taxon>
    </lineage>
</organism>
<name>A0AAQ3AHA4_9SPIR</name>
<accession>A0AAQ3AHA4</accession>
<keyword evidence="1" id="KW-0812">Transmembrane</keyword>
<evidence type="ECO:0000256" key="1">
    <source>
        <dbReference type="SAM" id="Phobius"/>
    </source>
</evidence>
<dbReference type="Proteomes" id="UP001164544">
    <property type="component" value="Chromosome"/>
</dbReference>
<dbReference type="EMBL" id="CP114637">
    <property type="protein sequence ID" value="WAZ91252.1"/>
    <property type="molecule type" value="Genomic_DNA"/>
</dbReference>
<evidence type="ECO:0000313" key="2">
    <source>
        <dbReference type="EMBL" id="WAZ91252.1"/>
    </source>
</evidence>
<protein>
    <submittedName>
        <fullName evidence="2">Uncharacterized protein</fullName>
    </submittedName>
</protein>
<evidence type="ECO:0000313" key="3">
    <source>
        <dbReference type="Proteomes" id="UP001164544"/>
    </source>
</evidence>
<keyword evidence="1" id="KW-1133">Transmembrane helix</keyword>
<reference evidence="2" key="1">
    <citation type="submission" date="2022-12" db="EMBL/GenBank/DDBJ databases">
        <title>B. miyamotoi WGS.</title>
        <authorList>
            <person name="Kuleshov K.V."/>
            <person name="Hoornstra D."/>
            <person name="Hovius J.W."/>
            <person name="Platonov A.E."/>
            <person name="Telford S.R. III."/>
        </authorList>
    </citation>
    <scope>NUCLEOTIDE SEQUENCE</scope>
    <source>
        <strain evidence="2">410</strain>
    </source>
</reference>
<dbReference type="AlphaFoldDB" id="A0AAQ3AHA4"/>
<dbReference type="RefSeq" id="WP_020954476.1">
    <property type="nucleotide sequence ID" value="NZ_CP010308.1"/>
</dbReference>
<feature type="transmembrane region" description="Helical" evidence="1">
    <location>
        <begin position="141"/>
        <end position="167"/>
    </location>
</feature>
<dbReference type="KEGG" id="bmiy:RJ61_00390"/>
<keyword evidence="1" id="KW-0472">Membrane</keyword>
<gene>
    <name evidence="2" type="ORF">O5398_03925</name>
</gene>
<proteinExistence type="predicted"/>